<name>A0A430K8I6_9FLAO</name>
<dbReference type="InterPro" id="IPR053147">
    <property type="entry name" value="Hsp_HslJ-like"/>
</dbReference>
<dbReference type="Pfam" id="PF03724">
    <property type="entry name" value="META"/>
    <property type="match status" value="2"/>
</dbReference>
<feature type="domain" description="DUF306" evidence="2">
    <location>
        <begin position="139"/>
        <end position="249"/>
    </location>
</feature>
<dbReference type="AlphaFoldDB" id="A0A430K8I6"/>
<evidence type="ECO:0000313" key="3">
    <source>
        <dbReference type="EMBL" id="RTE55312.1"/>
    </source>
</evidence>
<protein>
    <submittedName>
        <fullName evidence="3">META domain-containing protein</fullName>
    </submittedName>
</protein>
<dbReference type="OrthoDB" id="880459at2"/>
<proteinExistence type="predicted"/>
<dbReference type="PANTHER" id="PTHR35535">
    <property type="entry name" value="HEAT SHOCK PROTEIN HSLJ"/>
    <property type="match status" value="1"/>
</dbReference>
<sequence length="254" mass="28449">MKYITTIIVAFFLASCGAHMKNKQSINTSMNKKWELSAFGENKTSSNRPIYLDLSENGKVSGFVGCNRLMGTYVIESDNQIAFSQLGTTRMACGAKEMELEGQLLQLLSGTNSFTIENGKLNLSNGQSSAIFYEMSDNKIVNKYWKLTTLMGKEVEMADNQEREQYFILKSDHTITGFAGCNHFNGSYKLEEGNRIRFNENLAVTMKACLDGNNNESAFLKVFKMADNYTINGDVLKLNVGRRAPLAVFEAVYF</sequence>
<evidence type="ECO:0000313" key="4">
    <source>
        <dbReference type="Proteomes" id="UP000267585"/>
    </source>
</evidence>
<comment type="caution">
    <text evidence="3">The sequence shown here is derived from an EMBL/GenBank/DDBJ whole genome shotgun (WGS) entry which is preliminary data.</text>
</comment>
<evidence type="ECO:0000256" key="1">
    <source>
        <dbReference type="SAM" id="SignalP"/>
    </source>
</evidence>
<dbReference type="Gene3D" id="2.40.128.270">
    <property type="match status" value="2"/>
</dbReference>
<gene>
    <name evidence="3" type="ORF">EHW67_01725</name>
</gene>
<accession>A0A430K8I6</accession>
<dbReference type="PROSITE" id="PS51257">
    <property type="entry name" value="PROKAR_LIPOPROTEIN"/>
    <property type="match status" value="1"/>
</dbReference>
<organism evidence="3 4">
    <name type="scientific">Arenibacter aquaticus</name>
    <dbReference type="NCBI Taxonomy" id="2489054"/>
    <lineage>
        <taxon>Bacteria</taxon>
        <taxon>Pseudomonadati</taxon>
        <taxon>Bacteroidota</taxon>
        <taxon>Flavobacteriia</taxon>
        <taxon>Flavobacteriales</taxon>
        <taxon>Flavobacteriaceae</taxon>
        <taxon>Arenibacter</taxon>
    </lineage>
</organism>
<evidence type="ECO:0000259" key="2">
    <source>
        <dbReference type="Pfam" id="PF03724"/>
    </source>
</evidence>
<keyword evidence="4" id="KW-1185">Reference proteome</keyword>
<feature type="domain" description="DUF306" evidence="2">
    <location>
        <begin position="31"/>
        <end position="128"/>
    </location>
</feature>
<dbReference type="Proteomes" id="UP000267585">
    <property type="component" value="Unassembled WGS sequence"/>
</dbReference>
<dbReference type="RefSeq" id="WP_126160615.1">
    <property type="nucleotide sequence ID" value="NZ_RQPJ01000001.1"/>
</dbReference>
<dbReference type="EMBL" id="RQPJ01000001">
    <property type="protein sequence ID" value="RTE55312.1"/>
    <property type="molecule type" value="Genomic_DNA"/>
</dbReference>
<keyword evidence="1" id="KW-0732">Signal</keyword>
<dbReference type="InterPro" id="IPR038670">
    <property type="entry name" value="HslJ-like_sf"/>
</dbReference>
<reference evidence="3 4" key="1">
    <citation type="submission" date="2018-11" db="EMBL/GenBank/DDBJ databases">
        <title>Arenibacter aquaticus sp.nov., a marine bacterium isolated from surface seawater in the South China Sea.</title>
        <authorList>
            <person name="Guo J."/>
            <person name="Sun J."/>
        </authorList>
    </citation>
    <scope>NUCLEOTIDE SEQUENCE [LARGE SCALE GENOMIC DNA]</scope>
    <source>
        <strain evidence="3 4">GUO666</strain>
    </source>
</reference>
<feature type="chain" id="PRO_5018980188" evidence="1">
    <location>
        <begin position="21"/>
        <end position="254"/>
    </location>
</feature>
<dbReference type="PANTHER" id="PTHR35535:SF2">
    <property type="entry name" value="DUF306 DOMAIN-CONTAINING PROTEIN"/>
    <property type="match status" value="1"/>
</dbReference>
<dbReference type="InterPro" id="IPR005184">
    <property type="entry name" value="DUF306_Meta_HslJ"/>
</dbReference>
<feature type="signal peptide" evidence="1">
    <location>
        <begin position="1"/>
        <end position="20"/>
    </location>
</feature>